<evidence type="ECO:0000313" key="5">
    <source>
        <dbReference type="EMBL" id="AZR73164.1"/>
    </source>
</evidence>
<keyword evidence="3" id="KW-0812">Transmembrane</keyword>
<dbReference type="Proteomes" id="UP000267250">
    <property type="component" value="Chromosome"/>
</dbReference>
<protein>
    <recommendedName>
        <fullName evidence="2">Anti-sigma-W factor RsiW</fullName>
    </recommendedName>
</protein>
<dbReference type="KEGG" id="aft:BBF96_07060"/>
<evidence type="ECO:0000313" key="6">
    <source>
        <dbReference type="Proteomes" id="UP000267250"/>
    </source>
</evidence>
<evidence type="ECO:0000256" key="1">
    <source>
        <dbReference type="ARBA" id="ARBA00024353"/>
    </source>
</evidence>
<keyword evidence="3" id="KW-1133">Transmembrane helix</keyword>
<dbReference type="Pfam" id="PF13490">
    <property type="entry name" value="zf-HC2"/>
    <property type="match status" value="1"/>
</dbReference>
<proteinExistence type="inferred from homology"/>
<evidence type="ECO:0000259" key="4">
    <source>
        <dbReference type="Pfam" id="PF13490"/>
    </source>
</evidence>
<dbReference type="Gene3D" id="1.10.10.1320">
    <property type="entry name" value="Anti-sigma factor, zinc-finger domain"/>
    <property type="match status" value="1"/>
</dbReference>
<name>A0A3Q9HQC8_9FIRM</name>
<evidence type="ECO:0000256" key="2">
    <source>
        <dbReference type="ARBA" id="ARBA00024438"/>
    </source>
</evidence>
<feature type="transmembrane region" description="Helical" evidence="3">
    <location>
        <begin position="84"/>
        <end position="104"/>
    </location>
</feature>
<accession>A0A3Q9HQC8</accession>
<dbReference type="EMBL" id="CP016379">
    <property type="protein sequence ID" value="AZR73164.1"/>
    <property type="molecule type" value="Genomic_DNA"/>
</dbReference>
<keyword evidence="6" id="KW-1185">Reference proteome</keyword>
<organism evidence="5 6">
    <name type="scientific">Anoxybacter fermentans</name>
    <dbReference type="NCBI Taxonomy" id="1323375"/>
    <lineage>
        <taxon>Bacteria</taxon>
        <taxon>Bacillati</taxon>
        <taxon>Bacillota</taxon>
        <taxon>Clostridia</taxon>
        <taxon>Halanaerobiales</taxon>
        <taxon>Anoxybacter</taxon>
    </lineage>
</organism>
<keyword evidence="3" id="KW-0472">Membrane</keyword>
<dbReference type="RefSeq" id="WP_127016498.1">
    <property type="nucleotide sequence ID" value="NZ_CP016379.1"/>
</dbReference>
<gene>
    <name evidence="5" type="ORF">BBF96_07060</name>
</gene>
<feature type="domain" description="Putative zinc-finger" evidence="4">
    <location>
        <begin position="3"/>
        <end position="37"/>
    </location>
</feature>
<dbReference type="InterPro" id="IPR027383">
    <property type="entry name" value="Znf_put"/>
</dbReference>
<dbReference type="OrthoDB" id="9808253at2"/>
<sequence length="193" mass="22475">MDCQNAYKLMNRYIDGEITSEEEKVLEFHLLRCRGCQKEFGEIKELNLMLNTLYPSYDFTSKVMARIEEEKGSGIRRRFKRGKWLWIGAVAVILLCIFLFSNLFDRDMELIISSGQVKTENNKSGQRELTVVDGEIRINGLAGTLNAINSQIYLEGVRADFGMGFFDSIKYEIKEIYLKIKNWLFKQRGKKDE</sequence>
<reference evidence="5 6" key="1">
    <citation type="submission" date="2016-07" db="EMBL/GenBank/DDBJ databases">
        <title>Genome and transcriptome analysis of iron-reducing fermentative bacteria Anoxybacter fermentans.</title>
        <authorList>
            <person name="Zeng X."/>
            <person name="Shao Z."/>
        </authorList>
    </citation>
    <scope>NUCLEOTIDE SEQUENCE [LARGE SCALE GENOMIC DNA]</scope>
    <source>
        <strain evidence="5 6">DY22613</strain>
    </source>
</reference>
<comment type="similarity">
    <text evidence="1">Belongs to the zinc-associated anti-sigma factor (ZAS) superfamily. Anti-sigma-W factor family.</text>
</comment>
<dbReference type="AlphaFoldDB" id="A0A3Q9HQC8"/>
<dbReference type="InterPro" id="IPR041916">
    <property type="entry name" value="Anti_sigma_zinc_sf"/>
</dbReference>
<evidence type="ECO:0000256" key="3">
    <source>
        <dbReference type="SAM" id="Phobius"/>
    </source>
</evidence>